<reference evidence="2" key="1">
    <citation type="submission" date="2016-10" db="EMBL/GenBank/DDBJ databases">
        <authorList>
            <person name="Varghese N."/>
            <person name="Submissions S."/>
        </authorList>
    </citation>
    <scope>NUCLEOTIDE SEQUENCE [LARGE SCALE GENOMIC DNA]</scope>
    <source>
        <strain evidence="2">BL47</strain>
    </source>
</reference>
<sequence length="45" mass="4677">MKRQTMHRASVAAGDSEALAIEEAYACAKAEVLAYAVPTAKQAPG</sequence>
<proteinExistence type="predicted"/>
<name>A0A1G9WWX4_9HYPH</name>
<protein>
    <submittedName>
        <fullName evidence="1">Uncharacterized protein</fullName>
    </submittedName>
</protein>
<evidence type="ECO:0000313" key="2">
    <source>
        <dbReference type="Proteomes" id="UP000198704"/>
    </source>
</evidence>
<dbReference type="Proteomes" id="UP000198704">
    <property type="component" value="Unassembled WGS sequence"/>
</dbReference>
<keyword evidence="2" id="KW-1185">Reference proteome</keyword>
<dbReference type="EMBL" id="FNHS01000004">
    <property type="protein sequence ID" value="SDM88623.1"/>
    <property type="molecule type" value="Genomic_DNA"/>
</dbReference>
<evidence type="ECO:0000313" key="1">
    <source>
        <dbReference type="EMBL" id="SDM88623.1"/>
    </source>
</evidence>
<gene>
    <name evidence="1" type="ORF">SAMN05216360_104147</name>
</gene>
<dbReference type="AlphaFoldDB" id="A0A1G9WWX4"/>
<accession>A0A1G9WWX4</accession>
<dbReference type="STRING" id="582672.SAMN05216360_104147"/>
<organism evidence="1 2">
    <name type="scientific">Methylobacterium phyllostachyos</name>
    <dbReference type="NCBI Taxonomy" id="582672"/>
    <lineage>
        <taxon>Bacteria</taxon>
        <taxon>Pseudomonadati</taxon>
        <taxon>Pseudomonadota</taxon>
        <taxon>Alphaproteobacteria</taxon>
        <taxon>Hyphomicrobiales</taxon>
        <taxon>Methylobacteriaceae</taxon>
        <taxon>Methylobacterium</taxon>
    </lineage>
</organism>